<dbReference type="RefSeq" id="WP_091983824.1">
    <property type="nucleotide sequence ID" value="NZ_FOLO01000015.1"/>
</dbReference>
<evidence type="ECO:0000256" key="4">
    <source>
        <dbReference type="ARBA" id="ARBA00023004"/>
    </source>
</evidence>
<dbReference type="Pfam" id="PF00042">
    <property type="entry name" value="Globin"/>
    <property type="match status" value="1"/>
</dbReference>
<keyword evidence="3" id="KW-0479">Metal-binding</keyword>
<dbReference type="Proteomes" id="UP000198862">
    <property type="component" value="Unassembled WGS sequence"/>
</dbReference>
<dbReference type="AlphaFoldDB" id="A0A1I1LHA0"/>
<dbReference type="PROSITE" id="PS01033">
    <property type="entry name" value="GLOBIN"/>
    <property type="match status" value="1"/>
</dbReference>
<gene>
    <name evidence="7" type="ORF">SAMN02745724_02317</name>
</gene>
<evidence type="ECO:0000313" key="8">
    <source>
        <dbReference type="Proteomes" id="UP000198862"/>
    </source>
</evidence>
<dbReference type="PRINTS" id="PR00188">
    <property type="entry name" value="PLANTGLOBIN"/>
</dbReference>
<dbReference type="InterPro" id="IPR000971">
    <property type="entry name" value="Globin"/>
</dbReference>
<dbReference type="GO" id="GO:0046872">
    <property type="term" value="F:metal ion binding"/>
    <property type="evidence" value="ECO:0007669"/>
    <property type="project" value="UniProtKB-KW"/>
</dbReference>
<evidence type="ECO:0000259" key="6">
    <source>
        <dbReference type="PROSITE" id="PS01033"/>
    </source>
</evidence>
<dbReference type="GO" id="GO:0071500">
    <property type="term" value="P:cellular response to nitrosative stress"/>
    <property type="evidence" value="ECO:0007669"/>
    <property type="project" value="TreeGrafter"/>
</dbReference>
<evidence type="ECO:0000256" key="1">
    <source>
        <dbReference type="ARBA" id="ARBA00022617"/>
    </source>
</evidence>
<accession>A0A1I1LHA0</accession>
<evidence type="ECO:0000313" key="7">
    <source>
        <dbReference type="EMBL" id="SFC69743.1"/>
    </source>
</evidence>
<dbReference type="Gene3D" id="1.10.490.10">
    <property type="entry name" value="Globins"/>
    <property type="match status" value="1"/>
</dbReference>
<dbReference type="GO" id="GO:0019825">
    <property type="term" value="F:oxygen binding"/>
    <property type="evidence" value="ECO:0007669"/>
    <property type="project" value="InterPro"/>
</dbReference>
<dbReference type="GO" id="GO:0046210">
    <property type="term" value="P:nitric oxide catabolic process"/>
    <property type="evidence" value="ECO:0007669"/>
    <property type="project" value="TreeGrafter"/>
</dbReference>
<dbReference type="CDD" id="cd12131">
    <property type="entry name" value="HGbI-like"/>
    <property type="match status" value="1"/>
</dbReference>
<protein>
    <submittedName>
        <fullName evidence="7">Hemoglobin-like flavoprotein</fullName>
    </submittedName>
</protein>
<dbReference type="GO" id="GO:0005344">
    <property type="term" value="F:oxygen carrier activity"/>
    <property type="evidence" value="ECO:0007669"/>
    <property type="project" value="UniProtKB-KW"/>
</dbReference>
<dbReference type="InterPro" id="IPR012292">
    <property type="entry name" value="Globin/Proto"/>
</dbReference>
<keyword evidence="4" id="KW-0408">Iron</keyword>
<keyword evidence="1 5" id="KW-0349">Heme</keyword>
<dbReference type="EMBL" id="FOLO01000015">
    <property type="protein sequence ID" value="SFC69743.1"/>
    <property type="molecule type" value="Genomic_DNA"/>
</dbReference>
<comment type="similarity">
    <text evidence="5">Belongs to the globin family.</text>
</comment>
<organism evidence="7 8">
    <name type="scientific">Pseudoalteromonas denitrificans DSM 6059</name>
    <dbReference type="NCBI Taxonomy" id="1123010"/>
    <lineage>
        <taxon>Bacteria</taxon>
        <taxon>Pseudomonadati</taxon>
        <taxon>Pseudomonadota</taxon>
        <taxon>Gammaproteobacteria</taxon>
        <taxon>Alteromonadales</taxon>
        <taxon>Pseudoalteromonadaceae</taxon>
        <taxon>Pseudoalteromonas</taxon>
    </lineage>
</organism>
<sequence>MTPQQLELVQASWEKVVPIAKQAADLFYGRLFEINPALRSMFSSDIEAQGKKLMQILTTVVRSLKQFDKVEIAVWQLGRRHHVYGVKKADFDSVASALLWTLQQGLQQVYTSEVEEAWVAAYTVLAGIMQAGADYPYANFDKWKAEQV</sequence>
<feature type="domain" description="Globin" evidence="6">
    <location>
        <begin position="1"/>
        <end position="134"/>
    </location>
</feature>
<keyword evidence="8" id="KW-1185">Reference proteome</keyword>
<dbReference type="STRING" id="1123010.SAMN02745724_02317"/>
<evidence type="ECO:0000256" key="3">
    <source>
        <dbReference type="ARBA" id="ARBA00022723"/>
    </source>
</evidence>
<keyword evidence="5" id="KW-0813">Transport</keyword>
<reference evidence="7 8" key="1">
    <citation type="submission" date="2016-10" db="EMBL/GenBank/DDBJ databases">
        <authorList>
            <person name="de Groot N.N."/>
        </authorList>
    </citation>
    <scope>NUCLEOTIDE SEQUENCE [LARGE SCALE GENOMIC DNA]</scope>
    <source>
        <strain evidence="7 8">DSM 6059</strain>
    </source>
</reference>
<dbReference type="OrthoDB" id="9801223at2"/>
<dbReference type="InterPro" id="IPR009050">
    <property type="entry name" value="Globin-like_sf"/>
</dbReference>
<name>A0A1I1LHA0_9GAMM</name>
<evidence type="ECO:0000256" key="5">
    <source>
        <dbReference type="RuleBase" id="RU000356"/>
    </source>
</evidence>
<dbReference type="SUPFAM" id="SSF46458">
    <property type="entry name" value="Globin-like"/>
    <property type="match status" value="1"/>
</dbReference>
<dbReference type="GO" id="GO:0008941">
    <property type="term" value="F:nitric oxide dioxygenase NAD(P)H activity"/>
    <property type="evidence" value="ECO:0007669"/>
    <property type="project" value="TreeGrafter"/>
</dbReference>
<dbReference type="GO" id="GO:0020037">
    <property type="term" value="F:heme binding"/>
    <property type="evidence" value="ECO:0007669"/>
    <property type="project" value="InterPro"/>
</dbReference>
<dbReference type="PANTHER" id="PTHR43396:SF3">
    <property type="entry name" value="FLAVOHEMOPROTEIN"/>
    <property type="match status" value="1"/>
</dbReference>
<dbReference type="PANTHER" id="PTHR43396">
    <property type="entry name" value="FLAVOHEMOPROTEIN"/>
    <property type="match status" value="1"/>
</dbReference>
<proteinExistence type="inferred from homology"/>
<dbReference type="GO" id="GO:0071949">
    <property type="term" value="F:FAD binding"/>
    <property type="evidence" value="ECO:0007669"/>
    <property type="project" value="TreeGrafter"/>
</dbReference>
<evidence type="ECO:0000256" key="2">
    <source>
        <dbReference type="ARBA" id="ARBA00022621"/>
    </source>
</evidence>
<keyword evidence="2 5" id="KW-0561">Oxygen transport</keyword>